<feature type="domain" description="Fungal lipase-type" evidence="1">
    <location>
        <begin position="88"/>
        <end position="239"/>
    </location>
</feature>
<dbReference type="InterPro" id="IPR002921">
    <property type="entry name" value="Fungal_lipase-type"/>
</dbReference>
<sequence>MAYTDEQVNLSLSFITSNGGYQTQHDPALTYEKIQKSLSLSPVTKNIYDNIVFGPAVLRKSHNEGNLDYDDYMFFIVESKVQPGCYKVAIRSTTSDLNAFEDIDVLQTSPWNTIDSVAPDDARISHGMMLTTTDIIGMTSNNLPAEGKTLAGFFKDILESSAEPITITVCGHSMAGTLVPLIGLYLITELNSDRATVNVFSAAGTTAGNAAYAVYAKERLNSRLTRLANDKDVVTKAFSKQGLIELATLYEPDIVESIVFKSLAYLAAEFLGVYEYTHTASPQAFDTPINPAFPTYATQYPYQHGTAYLEHFNLKMVVLDEAPQTDEDIVIVSTH</sequence>
<gene>
    <name evidence="2" type="ORF">OQ252_00480</name>
</gene>
<dbReference type="InterPro" id="IPR029058">
    <property type="entry name" value="AB_hydrolase_fold"/>
</dbReference>
<dbReference type="Proteomes" id="UP001526446">
    <property type="component" value="Unassembled WGS sequence"/>
</dbReference>
<protein>
    <submittedName>
        <fullName evidence="2">Lipase family protein</fullName>
    </submittedName>
</protein>
<dbReference type="RefSeq" id="WP_166118334.1">
    <property type="nucleotide sequence ID" value="NZ_JAPIUX010000001.1"/>
</dbReference>
<reference evidence="2 3" key="1">
    <citation type="submission" date="2022-11" db="EMBL/GenBank/DDBJ databases">
        <title>Genome sequencing of Acetobacter type strain.</title>
        <authorList>
            <person name="Heo J."/>
            <person name="Lee D."/>
            <person name="Han B.-H."/>
            <person name="Hong S.-B."/>
            <person name="Kwon S.-W."/>
        </authorList>
    </citation>
    <scope>NUCLEOTIDE SEQUENCE [LARGE SCALE GENOMIC DNA]</scope>
    <source>
        <strain evidence="2 3">KACC 21251</strain>
    </source>
</reference>
<evidence type="ECO:0000313" key="2">
    <source>
        <dbReference type="EMBL" id="MCX2559877.1"/>
    </source>
</evidence>
<dbReference type="Pfam" id="PF01764">
    <property type="entry name" value="Lipase_3"/>
    <property type="match status" value="1"/>
</dbReference>
<dbReference type="SUPFAM" id="SSF53474">
    <property type="entry name" value="alpha/beta-Hydrolases"/>
    <property type="match status" value="1"/>
</dbReference>
<name>A0ABT3Q3K9_9PROT</name>
<dbReference type="EMBL" id="JAPIUX010000001">
    <property type="protein sequence ID" value="MCX2559877.1"/>
    <property type="molecule type" value="Genomic_DNA"/>
</dbReference>
<evidence type="ECO:0000313" key="3">
    <source>
        <dbReference type="Proteomes" id="UP001526446"/>
    </source>
</evidence>
<keyword evidence="3" id="KW-1185">Reference proteome</keyword>
<organism evidence="2 3">
    <name type="scientific">Acetobacter farinalis</name>
    <dbReference type="NCBI Taxonomy" id="1260984"/>
    <lineage>
        <taxon>Bacteria</taxon>
        <taxon>Pseudomonadati</taxon>
        <taxon>Pseudomonadota</taxon>
        <taxon>Alphaproteobacteria</taxon>
        <taxon>Acetobacterales</taxon>
        <taxon>Acetobacteraceae</taxon>
        <taxon>Acetobacter</taxon>
    </lineage>
</organism>
<evidence type="ECO:0000259" key="1">
    <source>
        <dbReference type="Pfam" id="PF01764"/>
    </source>
</evidence>
<dbReference type="Gene3D" id="3.40.50.1820">
    <property type="entry name" value="alpha/beta hydrolase"/>
    <property type="match status" value="1"/>
</dbReference>
<comment type="caution">
    <text evidence="2">The sequence shown here is derived from an EMBL/GenBank/DDBJ whole genome shotgun (WGS) entry which is preliminary data.</text>
</comment>
<proteinExistence type="predicted"/>
<accession>A0ABT3Q3K9</accession>